<proteinExistence type="predicted"/>
<sequence>MSSSAERFHSRYFPAVTERRSIAMSRDVAPPLHRNAGRS</sequence>
<dbReference type="GeneID" id="13386260"/>
<reference evidence="2" key="2">
    <citation type="submission" date="2011-02" db="EMBL/GenBank/DDBJ databases">
        <title>Whole genome sequencing of Leishmania donovani clinical lines reveals dynamic variation related to drug resistance.</title>
        <authorList>
            <person name="Downing T."/>
            <person name="Imamura H."/>
            <person name="Sanders M."/>
            <person name="Decuypere S."/>
            <person name="Hertz-Fowler C."/>
            <person name="Clark T.G."/>
            <person name="Rijal S."/>
            <person name="Sundar S."/>
            <person name="Quail M.A."/>
            <person name="De Doncker S."/>
            <person name="Maes I."/>
            <person name="Vanaerschot M."/>
            <person name="Stark O."/>
            <person name="Schonian G."/>
            <person name="Dujardin J.C."/>
            <person name="Berriman M."/>
        </authorList>
    </citation>
    <scope>NUCLEOTIDE SEQUENCE [LARGE SCALE GENOMIC DNA]</scope>
    <source>
        <strain evidence="2">BPK282A1</strain>
    </source>
</reference>
<evidence type="ECO:0000313" key="2">
    <source>
        <dbReference type="Proteomes" id="UP000008980"/>
    </source>
</evidence>
<gene>
    <name evidence="1" type="ORF">LDBPK_201420</name>
</gene>
<dbReference type="AlphaFoldDB" id="E9BEU1"/>
<feature type="non-terminal residue" evidence="1">
    <location>
        <position position="39"/>
    </location>
</feature>
<dbReference type="RefSeq" id="XP_003860483.1">
    <property type="nucleotide sequence ID" value="XM_003860435.1"/>
</dbReference>
<organism evidence="1 2">
    <name type="scientific">Leishmania donovani</name>
    <dbReference type="NCBI Taxonomy" id="5661"/>
    <lineage>
        <taxon>Eukaryota</taxon>
        <taxon>Discoba</taxon>
        <taxon>Euglenozoa</taxon>
        <taxon>Kinetoplastea</taxon>
        <taxon>Metakinetoplastina</taxon>
        <taxon>Trypanosomatida</taxon>
        <taxon>Trypanosomatidae</taxon>
        <taxon>Leishmaniinae</taxon>
        <taxon>Leishmania</taxon>
    </lineage>
</organism>
<protein>
    <submittedName>
        <fullName evidence="1">Pumilio protein 9, putative</fullName>
    </submittedName>
</protein>
<dbReference type="Proteomes" id="UP000008980">
    <property type="component" value="Chromosome 20"/>
</dbReference>
<name>E9BEU1_LEIDO</name>
<reference evidence="1 2" key="1">
    <citation type="journal article" date="2011" name="Genome Res.">
        <title>Whole genome sequencing of multiple Leishmania donovani clinical isolates provides insights into population structure and mechanisms of drug resistance.</title>
        <authorList>
            <person name="Downing T."/>
            <person name="Imamura H."/>
            <person name="Decuypere S."/>
            <person name="Clark T.G."/>
            <person name="Coombs G.H."/>
            <person name="Cotton J.A."/>
            <person name="Hilley J.D."/>
            <person name="de Doncker S."/>
            <person name="Maes I."/>
            <person name="Mottram J.C."/>
            <person name="Quail M.A."/>
            <person name="Rijal S."/>
            <person name="Sanders M."/>
            <person name="Schonian G."/>
            <person name="Stark O."/>
            <person name="Sundar S."/>
            <person name="Vanaerschot M."/>
            <person name="Hertz-Fowler C."/>
            <person name="Dujardin J.C."/>
            <person name="Berriman M."/>
        </authorList>
    </citation>
    <scope>NUCLEOTIDE SEQUENCE [LARGE SCALE GENOMIC DNA]</scope>
    <source>
        <strain evidence="1 2">BPK282A1</strain>
    </source>
</reference>
<evidence type="ECO:0000313" key="1">
    <source>
        <dbReference type="EMBL" id="CBZ33777.1"/>
    </source>
</evidence>
<dbReference type="KEGG" id="ldo:LDBPK_201420"/>
<accession>E9BEU1</accession>
<dbReference type="EMBL" id="FR799607">
    <property type="protein sequence ID" value="CBZ33777.1"/>
    <property type="molecule type" value="Genomic_DNA"/>
</dbReference>
<dbReference type="VEuPathDB" id="TriTrypDB:LdBPK_201420.1"/>